<organism evidence="1 2">
    <name type="scientific">Eumeta variegata</name>
    <name type="common">Bagworm moth</name>
    <name type="synonym">Eumeta japonica</name>
    <dbReference type="NCBI Taxonomy" id="151549"/>
    <lineage>
        <taxon>Eukaryota</taxon>
        <taxon>Metazoa</taxon>
        <taxon>Ecdysozoa</taxon>
        <taxon>Arthropoda</taxon>
        <taxon>Hexapoda</taxon>
        <taxon>Insecta</taxon>
        <taxon>Pterygota</taxon>
        <taxon>Neoptera</taxon>
        <taxon>Endopterygota</taxon>
        <taxon>Lepidoptera</taxon>
        <taxon>Glossata</taxon>
        <taxon>Ditrysia</taxon>
        <taxon>Tineoidea</taxon>
        <taxon>Psychidae</taxon>
        <taxon>Oiketicinae</taxon>
        <taxon>Eumeta</taxon>
    </lineage>
</organism>
<protein>
    <recommendedName>
        <fullName evidence="3">Reverse transcriptase domain-containing protein</fullName>
    </recommendedName>
</protein>
<comment type="caution">
    <text evidence="1">The sequence shown here is derived from an EMBL/GenBank/DDBJ whole genome shotgun (WGS) entry which is preliminary data.</text>
</comment>
<evidence type="ECO:0000313" key="1">
    <source>
        <dbReference type="EMBL" id="GBP88525.1"/>
    </source>
</evidence>
<dbReference type="SUPFAM" id="SSF56672">
    <property type="entry name" value="DNA/RNA polymerases"/>
    <property type="match status" value="1"/>
</dbReference>
<evidence type="ECO:0008006" key="3">
    <source>
        <dbReference type="Google" id="ProtNLM"/>
    </source>
</evidence>
<sequence length="233" mass="26410">MTRVPFGSRSSPYVANRTVRQLIIDERDRYPLTAQSAQKYLYMDDLASSYPSKDEAIEVSNQLIKSFEAGGFQLVKFSNHSSRLFLHKPPGTKVVYRRFGPDLELLLIQAGSAHRPLRYRFNLRRRSFDAELTHKLAPPGARPSARPNVRYQYGYCGISSITIARTRHQWGKTDLSHDGLNPAHAPFMRTIQTLSNFVTMIGRADIEESKATLLWALGRHKPVIPAVTFLAPL</sequence>
<evidence type="ECO:0000313" key="2">
    <source>
        <dbReference type="Proteomes" id="UP000299102"/>
    </source>
</evidence>
<dbReference type="STRING" id="151549.A0A4C1ZPQ5"/>
<dbReference type="Proteomes" id="UP000299102">
    <property type="component" value="Unassembled WGS sequence"/>
</dbReference>
<accession>A0A4C1ZPQ5</accession>
<dbReference type="AlphaFoldDB" id="A0A4C1ZPQ5"/>
<dbReference type="GO" id="GO:0071897">
    <property type="term" value="P:DNA biosynthetic process"/>
    <property type="evidence" value="ECO:0007669"/>
    <property type="project" value="UniProtKB-ARBA"/>
</dbReference>
<name>A0A4C1ZPQ5_EUMVA</name>
<keyword evidence="2" id="KW-1185">Reference proteome</keyword>
<dbReference type="EMBL" id="BGZK01001940">
    <property type="protein sequence ID" value="GBP88525.1"/>
    <property type="molecule type" value="Genomic_DNA"/>
</dbReference>
<gene>
    <name evidence="1" type="ORF">EVAR_64969_1</name>
</gene>
<dbReference type="OrthoDB" id="8194935at2759"/>
<proteinExistence type="predicted"/>
<dbReference type="InterPro" id="IPR043502">
    <property type="entry name" value="DNA/RNA_pol_sf"/>
</dbReference>
<reference evidence="1 2" key="1">
    <citation type="journal article" date="2019" name="Commun. Biol.">
        <title>The bagworm genome reveals a unique fibroin gene that provides high tensile strength.</title>
        <authorList>
            <person name="Kono N."/>
            <person name="Nakamura H."/>
            <person name="Ohtoshi R."/>
            <person name="Tomita M."/>
            <person name="Numata K."/>
            <person name="Arakawa K."/>
        </authorList>
    </citation>
    <scope>NUCLEOTIDE SEQUENCE [LARGE SCALE GENOMIC DNA]</scope>
</reference>